<dbReference type="STRING" id="235985.SAMN05414137_116141"/>
<dbReference type="GO" id="GO:0046983">
    <property type="term" value="F:protein dimerization activity"/>
    <property type="evidence" value="ECO:0007669"/>
    <property type="project" value="UniProtKB-UniRule"/>
</dbReference>
<feature type="binding site" evidence="1">
    <location>
        <position position="53"/>
    </location>
    <ligand>
        <name>Zn(2+)</name>
        <dbReference type="ChEBI" id="CHEBI:29105"/>
    </ligand>
</feature>
<dbReference type="OrthoDB" id="9812570at2"/>
<keyword evidence="1" id="KW-0862">Zinc</keyword>
<dbReference type="SUPFAM" id="SSF57716">
    <property type="entry name" value="Glucocorticoid receptor-like (DNA-binding domain)"/>
    <property type="match status" value="1"/>
</dbReference>
<accession>A0A1H7USL6</accession>
<dbReference type="PROSITE" id="PS51902">
    <property type="entry name" value="CLPX_ZB"/>
    <property type="match status" value="1"/>
</dbReference>
<dbReference type="eggNOG" id="COG1219">
    <property type="taxonomic scope" value="Bacteria"/>
</dbReference>
<evidence type="ECO:0000313" key="3">
    <source>
        <dbReference type="EMBL" id="SEL99971.1"/>
    </source>
</evidence>
<evidence type="ECO:0000313" key="4">
    <source>
        <dbReference type="Proteomes" id="UP000183015"/>
    </source>
</evidence>
<dbReference type="Proteomes" id="UP000183015">
    <property type="component" value="Unassembled WGS sequence"/>
</dbReference>
<organism evidence="3 4">
    <name type="scientific">Streptacidiphilus jiangxiensis</name>
    <dbReference type="NCBI Taxonomy" id="235985"/>
    <lineage>
        <taxon>Bacteria</taxon>
        <taxon>Bacillati</taxon>
        <taxon>Actinomycetota</taxon>
        <taxon>Actinomycetes</taxon>
        <taxon>Kitasatosporales</taxon>
        <taxon>Streptomycetaceae</taxon>
        <taxon>Streptacidiphilus</taxon>
    </lineage>
</organism>
<comment type="similarity">
    <text evidence="1">Belongs to the ClpX chaperone family.</text>
</comment>
<dbReference type="InterPro" id="IPR059188">
    <property type="entry name" value="Znf_CLPX-like"/>
</dbReference>
<reference evidence="4" key="1">
    <citation type="submission" date="2016-10" db="EMBL/GenBank/DDBJ databases">
        <authorList>
            <person name="Varghese N."/>
        </authorList>
    </citation>
    <scope>NUCLEOTIDE SEQUENCE [LARGE SCALE GENOMIC DNA]</scope>
    <source>
        <strain evidence="4">DSM 45096 / BCRC 16803 / CGMCC 4.1857 / CIP 109030 / JCM 12277 / KCTC 19219 / NBRC 100920 / 33214</strain>
    </source>
</reference>
<feature type="binding site" evidence="1">
    <location>
        <position position="31"/>
    </location>
    <ligand>
        <name>Zn(2+)</name>
        <dbReference type="ChEBI" id="CHEBI:29105"/>
    </ligand>
</feature>
<feature type="domain" description="ClpX-type ZB" evidence="2">
    <location>
        <begin position="13"/>
        <end position="69"/>
    </location>
</feature>
<dbReference type="InterPro" id="IPR038366">
    <property type="entry name" value="Znf_CppX_C4_sf"/>
</dbReference>
<name>A0A1H7USL6_STRJI</name>
<dbReference type="Gene3D" id="6.20.220.10">
    <property type="entry name" value="ClpX chaperone, C4-type zinc finger domain"/>
    <property type="match status" value="1"/>
</dbReference>
<dbReference type="GO" id="GO:0051082">
    <property type="term" value="F:unfolded protein binding"/>
    <property type="evidence" value="ECO:0007669"/>
    <property type="project" value="UniProtKB-UniRule"/>
</dbReference>
<protein>
    <submittedName>
        <fullName evidence="3">ClpX C4-type zinc finger</fullName>
    </submittedName>
</protein>
<gene>
    <name evidence="3" type="ORF">SAMN05414137_116141</name>
</gene>
<sequence length="137" mass="14284">MTAQPEAAPIGTPAATLTEPSAAATASCSFCGKPDAQVAKLVAGAGVYICNECVALAASIIDGSPGPSGAPKPVWAALSDEEMLGHIPRVASHIDQAEADLRAWVQELRRRGVTWLRIGESLGVTRQSAWERFSGEE</sequence>
<keyword evidence="1" id="KW-0479">Metal-binding</keyword>
<dbReference type="AlphaFoldDB" id="A0A1H7USL6"/>
<dbReference type="InterPro" id="IPR010603">
    <property type="entry name" value="Znf_CppX_C4"/>
</dbReference>
<dbReference type="GO" id="GO:0006457">
    <property type="term" value="P:protein folding"/>
    <property type="evidence" value="ECO:0007669"/>
    <property type="project" value="UniProtKB-UniRule"/>
</dbReference>
<dbReference type="EMBL" id="FOAZ01000016">
    <property type="protein sequence ID" value="SEL99971.1"/>
    <property type="molecule type" value="Genomic_DNA"/>
</dbReference>
<proteinExistence type="inferred from homology"/>
<feature type="binding site" evidence="1">
    <location>
        <position position="28"/>
    </location>
    <ligand>
        <name>Zn(2+)</name>
        <dbReference type="ChEBI" id="CHEBI:29105"/>
    </ligand>
</feature>
<dbReference type="GO" id="GO:0008270">
    <property type="term" value="F:zinc ion binding"/>
    <property type="evidence" value="ECO:0007669"/>
    <property type="project" value="UniProtKB-UniRule"/>
</dbReference>
<evidence type="ECO:0000256" key="1">
    <source>
        <dbReference type="PROSITE-ProRule" id="PRU01250"/>
    </source>
</evidence>
<keyword evidence="1" id="KW-0143">Chaperone</keyword>
<evidence type="ECO:0000259" key="2">
    <source>
        <dbReference type="PROSITE" id="PS51902"/>
    </source>
</evidence>
<dbReference type="SMART" id="SM00994">
    <property type="entry name" value="zf-C4_ClpX"/>
    <property type="match status" value="1"/>
</dbReference>
<dbReference type="Pfam" id="PF06689">
    <property type="entry name" value="zf-C4_ClpX"/>
    <property type="match status" value="1"/>
</dbReference>
<feature type="binding site" evidence="1">
    <location>
        <position position="50"/>
    </location>
    <ligand>
        <name>Zn(2+)</name>
        <dbReference type="ChEBI" id="CHEBI:29105"/>
    </ligand>
</feature>
<keyword evidence="4" id="KW-1185">Reference proteome</keyword>